<dbReference type="RefSeq" id="WP_018358353.1">
    <property type="nucleotide sequence ID" value="NZ_CP197400.1"/>
</dbReference>
<dbReference type="STRING" id="1122973.GCA_000379925_01105"/>
<organism evidence="1 2">
    <name type="scientific">Porphyromonas levii</name>
    <dbReference type="NCBI Taxonomy" id="28114"/>
    <lineage>
        <taxon>Bacteria</taxon>
        <taxon>Pseudomonadati</taxon>
        <taxon>Bacteroidota</taxon>
        <taxon>Bacteroidia</taxon>
        <taxon>Bacteroidales</taxon>
        <taxon>Porphyromonadaceae</taxon>
        <taxon>Porphyromonas</taxon>
    </lineage>
</organism>
<dbReference type="OrthoDB" id="1466667at2"/>
<proteinExistence type="predicted"/>
<protein>
    <recommendedName>
        <fullName evidence="3">Cell division protein FtsQ</fullName>
    </recommendedName>
</protein>
<evidence type="ECO:0008006" key="3">
    <source>
        <dbReference type="Google" id="ProtNLM"/>
    </source>
</evidence>
<accession>A0A4Y8WNF1</accession>
<reference evidence="1 2" key="1">
    <citation type="submission" date="2019-03" db="EMBL/GenBank/DDBJ databases">
        <title>Porphyromonas levii Isolated from the Uterus of Dairy Cows.</title>
        <authorList>
            <person name="Francis A.M."/>
        </authorList>
    </citation>
    <scope>NUCLEOTIDE SEQUENCE [LARGE SCALE GENOMIC DNA]</scope>
    <source>
        <strain evidence="1 2">AF5678</strain>
    </source>
</reference>
<dbReference type="GeneID" id="66797882"/>
<sequence length="250" mass="28657">MKRKLLQFFLWFIALSMLGGLVFAYIALRGHSRYAIQPNLTRVKIVGVDEDAFLKREDIMAVLPISLKDTLPQPLSLSEVERSIKSQIPYAKKVSAFVSPTNHQMTVKVDSRRPILRLYTNDGAFYLDDEGTAMRTKSGVSIYIPVVKADHADSLTIRNTLFPLAQFLSEHDEWNTFFSMIEVKGDNRIHFYPRVGDYIFEVLGTSTLAEDLPKIHTFYTKIVPQVGANHYQLVKLSYDKQIVCKRRQKP</sequence>
<dbReference type="AlphaFoldDB" id="A0A4Y8WNF1"/>
<gene>
    <name evidence="1" type="ORF">E4P47_06735</name>
</gene>
<dbReference type="EMBL" id="SPNC01000101">
    <property type="protein sequence ID" value="TFH94624.1"/>
    <property type="molecule type" value="Genomic_DNA"/>
</dbReference>
<evidence type="ECO:0000313" key="2">
    <source>
        <dbReference type="Proteomes" id="UP000297225"/>
    </source>
</evidence>
<name>A0A4Y8WNF1_9PORP</name>
<dbReference type="Proteomes" id="UP000297225">
    <property type="component" value="Unassembled WGS sequence"/>
</dbReference>
<keyword evidence="2" id="KW-1185">Reference proteome</keyword>
<evidence type="ECO:0000313" key="1">
    <source>
        <dbReference type="EMBL" id="TFH94624.1"/>
    </source>
</evidence>
<comment type="caution">
    <text evidence="1">The sequence shown here is derived from an EMBL/GenBank/DDBJ whole genome shotgun (WGS) entry which is preliminary data.</text>
</comment>